<protein>
    <recommendedName>
        <fullName evidence="6">nicotinamidase</fullName>
        <ecNumber evidence="6">3.5.1.19</ecNumber>
    </recommendedName>
    <alternativeName>
        <fullName evidence="7">Nicotinamide deamidase</fullName>
    </alternativeName>
</protein>
<proteinExistence type="inferred from homology"/>
<evidence type="ECO:0000256" key="6">
    <source>
        <dbReference type="ARBA" id="ARBA00039017"/>
    </source>
</evidence>
<evidence type="ECO:0000256" key="5">
    <source>
        <dbReference type="ARBA" id="ARBA00037900"/>
    </source>
</evidence>
<dbReference type="InterPro" id="IPR052347">
    <property type="entry name" value="Isochorismatase_Nicotinamidase"/>
</dbReference>
<dbReference type="Proteomes" id="UP001060414">
    <property type="component" value="Chromosome"/>
</dbReference>
<evidence type="ECO:0000256" key="4">
    <source>
        <dbReference type="ARBA" id="ARBA00022801"/>
    </source>
</evidence>
<dbReference type="InterPro" id="IPR000868">
    <property type="entry name" value="Isochorismatase-like_dom"/>
</dbReference>
<reference evidence="9" key="1">
    <citation type="journal article" date="2022" name="Environ. Microbiol.">
        <title>Geoalkalibacter halelectricus SAP #1 sp. nov. possessing extracellular electron transfer and mineral#reducing capabilities from a haloalkaline environment.</title>
        <authorList>
            <person name="Yadav S."/>
            <person name="Singh R."/>
            <person name="Sundharam S.S."/>
            <person name="Chaudhary S."/>
            <person name="Krishnamurthi S."/>
            <person name="Patil S.A."/>
        </authorList>
    </citation>
    <scope>NUCLEOTIDE SEQUENCE</scope>
    <source>
        <strain evidence="9">SAP-1</strain>
    </source>
</reference>
<evidence type="ECO:0000313" key="10">
    <source>
        <dbReference type="Proteomes" id="UP001060414"/>
    </source>
</evidence>
<sequence>MNEKIPPFKSGDLLLVIDVQKDFCPGGALPIEKGDEVVPVLNAWMRAAREGGIPVYLSRDWHPKNHLSFEPQGGTWPPHCVQDSDGARFHPQLEVPLDAEIVTKGTRFDQDQNSAFDQTGLADWLHKRNIKRIFVGGLAQDVCVLATVLDGCKAGFEMHLIEEATRPVTAEGGKEAVEKMRQAGTMII</sequence>
<comment type="pathway">
    <text evidence="5">Cofactor biosynthesis; nicotinate biosynthesis; nicotinate from nicotinamide: step 1/1.</text>
</comment>
<name>A0ABY5ZGL3_9BACT</name>
<evidence type="ECO:0000313" key="9">
    <source>
        <dbReference type="EMBL" id="UWZ78241.1"/>
    </source>
</evidence>
<dbReference type="EC" id="3.5.1.19" evidence="6"/>
<dbReference type="SUPFAM" id="SSF52499">
    <property type="entry name" value="Isochorismatase-like hydrolases"/>
    <property type="match status" value="1"/>
</dbReference>
<dbReference type="Pfam" id="PF00857">
    <property type="entry name" value="Isochorismatase"/>
    <property type="match status" value="1"/>
</dbReference>
<dbReference type="EMBL" id="CP092109">
    <property type="protein sequence ID" value="UWZ78241.1"/>
    <property type="molecule type" value="Genomic_DNA"/>
</dbReference>
<dbReference type="Gene3D" id="3.40.50.850">
    <property type="entry name" value="Isochorismatase-like"/>
    <property type="match status" value="1"/>
</dbReference>
<keyword evidence="10" id="KW-1185">Reference proteome</keyword>
<evidence type="ECO:0000256" key="7">
    <source>
        <dbReference type="ARBA" id="ARBA00043224"/>
    </source>
</evidence>
<dbReference type="PANTHER" id="PTHR11080:SF2">
    <property type="entry name" value="LD05707P"/>
    <property type="match status" value="1"/>
</dbReference>
<organism evidence="9 10">
    <name type="scientific">Geoalkalibacter halelectricus</name>
    <dbReference type="NCBI Taxonomy" id="2847045"/>
    <lineage>
        <taxon>Bacteria</taxon>
        <taxon>Pseudomonadati</taxon>
        <taxon>Thermodesulfobacteriota</taxon>
        <taxon>Desulfuromonadia</taxon>
        <taxon>Desulfuromonadales</taxon>
        <taxon>Geoalkalibacteraceae</taxon>
        <taxon>Geoalkalibacter</taxon>
    </lineage>
</organism>
<dbReference type="RefSeq" id="WP_260746590.1">
    <property type="nucleotide sequence ID" value="NZ_CP092109.1"/>
</dbReference>
<evidence type="ECO:0000256" key="1">
    <source>
        <dbReference type="ARBA" id="ARBA00006336"/>
    </source>
</evidence>
<accession>A0ABY5ZGL3</accession>
<dbReference type="CDD" id="cd01011">
    <property type="entry name" value="nicotinamidase"/>
    <property type="match status" value="1"/>
</dbReference>
<dbReference type="InterPro" id="IPR036380">
    <property type="entry name" value="Isochorismatase-like_sf"/>
</dbReference>
<evidence type="ECO:0000259" key="8">
    <source>
        <dbReference type="Pfam" id="PF00857"/>
    </source>
</evidence>
<evidence type="ECO:0000256" key="3">
    <source>
        <dbReference type="ARBA" id="ARBA00022723"/>
    </source>
</evidence>
<keyword evidence="2" id="KW-0662">Pyridine nucleotide biosynthesis</keyword>
<keyword evidence="4" id="KW-0378">Hydrolase</keyword>
<keyword evidence="3" id="KW-0479">Metal-binding</keyword>
<feature type="domain" description="Isochorismatase-like" evidence="8">
    <location>
        <begin position="13"/>
        <end position="187"/>
    </location>
</feature>
<comment type="similarity">
    <text evidence="1">Belongs to the isochorismatase family.</text>
</comment>
<gene>
    <name evidence="9" type="ORF">L9S41_11080</name>
</gene>
<dbReference type="PANTHER" id="PTHR11080">
    <property type="entry name" value="PYRAZINAMIDASE/NICOTINAMIDASE"/>
    <property type="match status" value="1"/>
</dbReference>
<evidence type="ECO:0000256" key="2">
    <source>
        <dbReference type="ARBA" id="ARBA00022642"/>
    </source>
</evidence>